<gene>
    <name evidence="2" type="ORF">IAC74_04975</name>
</gene>
<dbReference type="Proteomes" id="UP000886743">
    <property type="component" value="Unassembled WGS sequence"/>
</dbReference>
<keyword evidence="1" id="KW-0812">Transmembrane</keyword>
<reference evidence="2" key="1">
    <citation type="submission" date="2020-10" db="EMBL/GenBank/DDBJ databases">
        <authorList>
            <person name="Gilroy R."/>
        </authorList>
    </citation>
    <scope>NUCLEOTIDE SEQUENCE</scope>
    <source>
        <strain evidence="2">4920</strain>
    </source>
</reference>
<evidence type="ECO:0008006" key="4">
    <source>
        <dbReference type="Google" id="ProtNLM"/>
    </source>
</evidence>
<evidence type="ECO:0000256" key="1">
    <source>
        <dbReference type="SAM" id="Phobius"/>
    </source>
</evidence>
<feature type="transmembrane region" description="Helical" evidence="1">
    <location>
        <begin position="84"/>
        <end position="102"/>
    </location>
</feature>
<reference evidence="2" key="2">
    <citation type="journal article" date="2021" name="PeerJ">
        <title>Extensive microbial diversity within the chicken gut microbiome revealed by metagenomics and culture.</title>
        <authorList>
            <person name="Gilroy R."/>
            <person name="Ravi A."/>
            <person name="Getino M."/>
            <person name="Pursley I."/>
            <person name="Horton D.L."/>
            <person name="Alikhan N.F."/>
            <person name="Baker D."/>
            <person name="Gharbi K."/>
            <person name="Hall N."/>
            <person name="Watson M."/>
            <person name="Adriaenssens E.M."/>
            <person name="Foster-Nyarko E."/>
            <person name="Jarju S."/>
            <person name="Secka A."/>
            <person name="Antonio M."/>
            <person name="Oren A."/>
            <person name="Chaudhuri R.R."/>
            <person name="La Ragione R."/>
            <person name="Hildebrand F."/>
            <person name="Pallen M.J."/>
        </authorList>
    </citation>
    <scope>NUCLEOTIDE SEQUENCE</scope>
    <source>
        <strain evidence="2">4920</strain>
    </source>
</reference>
<accession>A0A9D1T0C6</accession>
<sequence length="142" mass="15741">MCEKTKTGQHLTQKDIAKFQAMELSPDALIAFAEHIETCPACAEMLAQAEEQMDIHVPKGFAPEVRRRAAGEGKRDFYRYSIRVGAAVCASLALLFGGSFSFDTAKEISAPKFELLDKMTQSISDFSNSIIKWEGLFDGQKK</sequence>
<protein>
    <recommendedName>
        <fullName evidence="4">Zinc-finger domain-containing protein</fullName>
    </recommendedName>
</protein>
<keyword evidence="1" id="KW-0472">Membrane</keyword>
<comment type="caution">
    <text evidence="2">The sequence shown here is derived from an EMBL/GenBank/DDBJ whole genome shotgun (WGS) entry which is preliminary data.</text>
</comment>
<organism evidence="2 3">
    <name type="scientific">Candidatus Aphodoplasma excrementigallinarum</name>
    <dbReference type="NCBI Taxonomy" id="2840673"/>
    <lineage>
        <taxon>Bacteria</taxon>
        <taxon>Bacillati</taxon>
        <taxon>Bacillota</taxon>
        <taxon>Clostridia</taxon>
        <taxon>Eubacteriales</taxon>
        <taxon>Candidatus Aphodoplasma</taxon>
    </lineage>
</organism>
<evidence type="ECO:0000313" key="2">
    <source>
        <dbReference type="EMBL" id="HIV02907.1"/>
    </source>
</evidence>
<name>A0A9D1T0C6_9FIRM</name>
<dbReference type="EMBL" id="DVOF01000142">
    <property type="protein sequence ID" value="HIV02907.1"/>
    <property type="molecule type" value="Genomic_DNA"/>
</dbReference>
<proteinExistence type="predicted"/>
<keyword evidence="1" id="KW-1133">Transmembrane helix</keyword>
<dbReference type="AlphaFoldDB" id="A0A9D1T0C6"/>
<evidence type="ECO:0000313" key="3">
    <source>
        <dbReference type="Proteomes" id="UP000886743"/>
    </source>
</evidence>